<feature type="binding site" evidence="5">
    <location>
        <begin position="206"/>
        <end position="212"/>
    </location>
    <ligand>
        <name>GTP</name>
        <dbReference type="ChEBI" id="CHEBI:37565"/>
    </ligand>
</feature>
<dbReference type="CDD" id="cd00066">
    <property type="entry name" value="G-alpha"/>
    <property type="match status" value="1"/>
</dbReference>
<dbReference type="InterPro" id="IPR027417">
    <property type="entry name" value="P-loop_NTPase"/>
</dbReference>
<dbReference type="EnsemblMetazoa" id="PPA41749.1">
    <property type="protein sequence ID" value="PPA41749.1"/>
    <property type="gene ID" value="WBGene00280118"/>
</dbReference>
<dbReference type="InterPro" id="IPR001019">
    <property type="entry name" value="Gprotein_alpha_su"/>
</dbReference>
<dbReference type="FunFam" id="3.40.50.300:FF:003469">
    <property type="entry name" value="Uncharacterized protein"/>
    <property type="match status" value="1"/>
</dbReference>
<dbReference type="GO" id="GO:0003924">
    <property type="term" value="F:GTPase activity"/>
    <property type="evidence" value="ECO:0000318"/>
    <property type="project" value="GO_Central"/>
</dbReference>
<dbReference type="PROSITE" id="PS51882">
    <property type="entry name" value="G_ALPHA"/>
    <property type="match status" value="1"/>
</dbReference>
<evidence type="ECO:0000256" key="6">
    <source>
        <dbReference type="PIRSR" id="PIRSR601019-2"/>
    </source>
</evidence>
<accession>A0A2A6CP04</accession>
<dbReference type="PANTHER" id="PTHR10218">
    <property type="entry name" value="GTP-BINDING PROTEIN ALPHA SUBUNIT"/>
    <property type="match status" value="1"/>
</dbReference>
<keyword evidence="8" id="KW-1185">Reference proteome</keyword>
<dbReference type="PANTHER" id="PTHR10218:SF302">
    <property type="entry name" value="GUANINE NUCLEOTIDE-BINDING PROTEIN ALPHA-5 SUBUNIT"/>
    <property type="match status" value="1"/>
</dbReference>
<evidence type="ECO:0000313" key="8">
    <source>
        <dbReference type="Proteomes" id="UP000005239"/>
    </source>
</evidence>
<sequence>MGNTICTPPNRASTYGREVDVKASAESVHPMPSSVAVTIAIKAQLAISTSIDNSLRKEKFEHSRRAKILLLGGADAGKSTILKQMRILHMTGFSELEMHSFYNYLRFNVFEIFHEIAMGVQENILAVSEDEKLMIYRFAEGISWFIGIEDEIETQYLLNFLEFESVQTFMKLHPNYASLPDNAHYYLPKLHKLLAPEHIPTAEDILHLRIPTTGISEINFEFSANAIRLIDVGGQRTYRKKWIHCFDGVAAVLFVASLAAYDQALEGVDIDSKPVLHRDLFPPVQLSEVRDSTNEEYEKRVNRLRDSVKLFGEMLRCRFLRSSSFILFLNKTDLFAKKLPLSPLSEHFSSYDGTTNEQASEYLKDQFLKRKSKNDTERTLYSHYTCATDTNNVEFVFKAACDIVFQRNLHTTGAMKCVQ</sequence>
<dbReference type="Pfam" id="PF00503">
    <property type="entry name" value="G-alpha"/>
    <property type="match status" value="1"/>
</dbReference>
<keyword evidence="6" id="KW-0460">Magnesium</keyword>
<accession>A0A8R1UYJ3</accession>
<keyword evidence="2 5" id="KW-0547">Nucleotide-binding</keyword>
<reference evidence="8" key="1">
    <citation type="journal article" date="2008" name="Nat. Genet.">
        <title>The Pristionchus pacificus genome provides a unique perspective on nematode lifestyle and parasitism.</title>
        <authorList>
            <person name="Dieterich C."/>
            <person name="Clifton S.W."/>
            <person name="Schuster L.N."/>
            <person name="Chinwalla A."/>
            <person name="Delehaunty K."/>
            <person name="Dinkelacker I."/>
            <person name="Fulton L."/>
            <person name="Fulton R."/>
            <person name="Godfrey J."/>
            <person name="Minx P."/>
            <person name="Mitreva M."/>
            <person name="Roeseler W."/>
            <person name="Tian H."/>
            <person name="Witte H."/>
            <person name="Yang S.P."/>
            <person name="Wilson R.K."/>
            <person name="Sommer R.J."/>
        </authorList>
    </citation>
    <scope>NUCLEOTIDE SEQUENCE [LARGE SCALE GENOMIC DNA]</scope>
    <source>
        <strain evidence="8">PS312</strain>
    </source>
</reference>
<protein>
    <submittedName>
        <fullName evidence="7">Gpa-5 protein</fullName>
    </submittedName>
</protein>
<dbReference type="GO" id="GO:0031683">
    <property type="term" value="F:G-protein beta/gamma-subunit complex binding"/>
    <property type="evidence" value="ECO:0000318"/>
    <property type="project" value="GO_Central"/>
</dbReference>
<evidence type="ECO:0000256" key="3">
    <source>
        <dbReference type="ARBA" id="ARBA00023134"/>
    </source>
</evidence>
<dbReference type="GO" id="GO:0001664">
    <property type="term" value="F:G protein-coupled receptor binding"/>
    <property type="evidence" value="ECO:0000318"/>
    <property type="project" value="GO_Central"/>
</dbReference>
<proteinExistence type="predicted"/>
<organism evidence="7 8">
    <name type="scientific">Pristionchus pacificus</name>
    <name type="common">Parasitic nematode worm</name>
    <dbReference type="NCBI Taxonomy" id="54126"/>
    <lineage>
        <taxon>Eukaryota</taxon>
        <taxon>Metazoa</taxon>
        <taxon>Ecdysozoa</taxon>
        <taxon>Nematoda</taxon>
        <taxon>Chromadorea</taxon>
        <taxon>Rhabditida</taxon>
        <taxon>Rhabditina</taxon>
        <taxon>Diplogasteromorpha</taxon>
        <taxon>Diplogasteroidea</taxon>
        <taxon>Neodiplogasteridae</taxon>
        <taxon>Pristionchus</taxon>
    </lineage>
</organism>
<keyword evidence="1 6" id="KW-0479">Metal-binding</keyword>
<evidence type="ECO:0000256" key="4">
    <source>
        <dbReference type="ARBA" id="ARBA00023224"/>
    </source>
</evidence>
<dbReference type="SUPFAM" id="SSF47895">
    <property type="entry name" value="Transducin (alpha subunit), insertion domain"/>
    <property type="match status" value="1"/>
</dbReference>
<dbReference type="GO" id="GO:0046872">
    <property type="term" value="F:metal ion binding"/>
    <property type="evidence" value="ECO:0007669"/>
    <property type="project" value="UniProtKB-KW"/>
</dbReference>
<dbReference type="Proteomes" id="UP000005239">
    <property type="component" value="Unassembled WGS sequence"/>
</dbReference>
<gene>
    <name evidence="7" type="primary">WBGene00280118</name>
</gene>
<dbReference type="OrthoDB" id="5817230at2759"/>
<evidence type="ECO:0000256" key="2">
    <source>
        <dbReference type="ARBA" id="ARBA00022741"/>
    </source>
</evidence>
<dbReference type="GO" id="GO:0007188">
    <property type="term" value="P:adenylate cyclase-modulating G protein-coupled receptor signaling pathway"/>
    <property type="evidence" value="ECO:0000318"/>
    <property type="project" value="GO_Central"/>
</dbReference>
<feature type="binding site" evidence="6">
    <location>
        <position position="79"/>
    </location>
    <ligand>
        <name>Mg(2+)</name>
        <dbReference type="ChEBI" id="CHEBI:18420"/>
    </ligand>
</feature>
<dbReference type="GO" id="GO:0005834">
    <property type="term" value="C:heterotrimeric G-protein complex"/>
    <property type="evidence" value="ECO:0000318"/>
    <property type="project" value="GO_Central"/>
</dbReference>
<reference evidence="7" key="2">
    <citation type="submission" date="2022-06" db="UniProtKB">
        <authorList>
            <consortium name="EnsemblMetazoa"/>
        </authorList>
    </citation>
    <scope>IDENTIFICATION</scope>
    <source>
        <strain evidence="7">PS312</strain>
    </source>
</reference>
<dbReference type="SMART" id="SM00275">
    <property type="entry name" value="G_alpha"/>
    <property type="match status" value="1"/>
</dbReference>
<keyword evidence="3 5" id="KW-0342">GTP-binding</keyword>
<dbReference type="SUPFAM" id="SSF52540">
    <property type="entry name" value="P-loop containing nucleoside triphosphate hydrolases"/>
    <property type="match status" value="1"/>
</dbReference>
<dbReference type="PRINTS" id="PR00318">
    <property type="entry name" value="GPROTEINA"/>
</dbReference>
<feature type="binding site" evidence="5">
    <location>
        <begin position="330"/>
        <end position="333"/>
    </location>
    <ligand>
        <name>GTP</name>
        <dbReference type="ChEBI" id="CHEBI:37565"/>
    </ligand>
</feature>
<name>A0A2A6CP04_PRIPA</name>
<feature type="binding site" evidence="5">
    <location>
        <begin position="231"/>
        <end position="235"/>
    </location>
    <ligand>
        <name>GTP</name>
        <dbReference type="ChEBI" id="CHEBI:37565"/>
    </ligand>
</feature>
<feature type="binding site" evidence="5">
    <location>
        <position position="387"/>
    </location>
    <ligand>
        <name>GTP</name>
        <dbReference type="ChEBI" id="CHEBI:37565"/>
    </ligand>
</feature>
<dbReference type="AlphaFoldDB" id="A0A2A6CP04"/>
<dbReference type="GO" id="GO:0005737">
    <property type="term" value="C:cytoplasm"/>
    <property type="evidence" value="ECO:0000318"/>
    <property type="project" value="GO_Central"/>
</dbReference>
<keyword evidence="4" id="KW-0807">Transducer</keyword>
<dbReference type="Gene3D" id="3.40.50.300">
    <property type="entry name" value="P-loop containing nucleotide triphosphate hydrolases"/>
    <property type="match status" value="1"/>
</dbReference>
<evidence type="ECO:0000256" key="1">
    <source>
        <dbReference type="ARBA" id="ARBA00022723"/>
    </source>
</evidence>
<evidence type="ECO:0000313" key="7">
    <source>
        <dbReference type="EnsemblMetazoa" id="PPA41749.1"/>
    </source>
</evidence>
<dbReference type="GO" id="GO:0005525">
    <property type="term" value="F:GTP binding"/>
    <property type="evidence" value="ECO:0007669"/>
    <property type="project" value="UniProtKB-KW"/>
</dbReference>
<feature type="binding site" evidence="6">
    <location>
        <position position="212"/>
    </location>
    <ligand>
        <name>Mg(2+)</name>
        <dbReference type="ChEBI" id="CHEBI:18420"/>
    </ligand>
</feature>
<dbReference type="Gene3D" id="1.10.400.10">
    <property type="entry name" value="GI Alpha 1, domain 2-like"/>
    <property type="match status" value="1"/>
</dbReference>
<dbReference type="InterPro" id="IPR011025">
    <property type="entry name" value="GproteinA_insert"/>
</dbReference>
<evidence type="ECO:0000256" key="5">
    <source>
        <dbReference type="PIRSR" id="PIRSR601019-1"/>
    </source>
</evidence>